<feature type="signal peptide" evidence="1">
    <location>
        <begin position="1"/>
        <end position="30"/>
    </location>
</feature>
<dbReference type="PANTHER" id="PTHR34094:SF1">
    <property type="entry name" value="PROTEIN FAM185A"/>
    <property type="match status" value="1"/>
</dbReference>
<evidence type="ECO:0000259" key="2">
    <source>
        <dbReference type="Pfam" id="PF13349"/>
    </source>
</evidence>
<accession>A0A2V3ZZI0</accession>
<reference evidence="3 4" key="1">
    <citation type="submission" date="2018-05" db="EMBL/GenBank/DDBJ databases">
        <title>Marinifilum breve JC075T sp. nov., a marine bacterium isolated from Yongle Blue Hole in the South China Sea.</title>
        <authorList>
            <person name="Fu T."/>
        </authorList>
    </citation>
    <scope>NUCLEOTIDE SEQUENCE [LARGE SCALE GENOMIC DNA]</scope>
    <source>
        <strain evidence="3 4">JC075</strain>
    </source>
</reference>
<gene>
    <name evidence="3" type="ORF">DF185_09735</name>
</gene>
<organism evidence="3 4">
    <name type="scientific">Marinifilum breve</name>
    <dbReference type="NCBI Taxonomy" id="2184082"/>
    <lineage>
        <taxon>Bacteria</taxon>
        <taxon>Pseudomonadati</taxon>
        <taxon>Bacteroidota</taxon>
        <taxon>Bacteroidia</taxon>
        <taxon>Marinilabiliales</taxon>
        <taxon>Marinifilaceae</taxon>
    </lineage>
</organism>
<dbReference type="AlphaFoldDB" id="A0A2V3ZZI0"/>
<evidence type="ECO:0000313" key="4">
    <source>
        <dbReference type="Proteomes" id="UP000248079"/>
    </source>
</evidence>
<dbReference type="PANTHER" id="PTHR34094">
    <property type="match status" value="1"/>
</dbReference>
<feature type="domain" description="DUF4097" evidence="2">
    <location>
        <begin position="39"/>
        <end position="219"/>
    </location>
</feature>
<name>A0A2V3ZZI0_9BACT</name>
<evidence type="ECO:0000256" key="1">
    <source>
        <dbReference type="SAM" id="SignalP"/>
    </source>
</evidence>
<feature type="chain" id="PRO_5015967735" description="DUF4097 domain-containing protein" evidence="1">
    <location>
        <begin position="31"/>
        <end position="326"/>
    </location>
</feature>
<proteinExistence type="predicted"/>
<dbReference type="InterPro" id="IPR025164">
    <property type="entry name" value="Toastrack_DUF4097"/>
</dbReference>
<evidence type="ECO:0000313" key="3">
    <source>
        <dbReference type="EMBL" id="PXY01736.1"/>
    </source>
</evidence>
<dbReference type="EMBL" id="QFLI01000003">
    <property type="protein sequence ID" value="PXY01736.1"/>
    <property type="molecule type" value="Genomic_DNA"/>
</dbReference>
<keyword evidence="1" id="KW-0732">Signal</keyword>
<dbReference type="Pfam" id="PF13349">
    <property type="entry name" value="DUF4097"/>
    <property type="match status" value="1"/>
</dbReference>
<dbReference type="RefSeq" id="WP_110360545.1">
    <property type="nucleotide sequence ID" value="NZ_QFLI01000003.1"/>
</dbReference>
<protein>
    <recommendedName>
        <fullName evidence="2">DUF4097 domain-containing protein</fullName>
    </recommendedName>
</protein>
<dbReference type="OrthoDB" id="1118101at2"/>
<comment type="caution">
    <text evidence="3">The sequence shown here is derived from an EMBL/GenBank/DDBJ whole genome shotgun (WGS) entry which is preliminary data.</text>
</comment>
<sequence length="326" mass="35900">MKTKMRFIQLVVLGLALLSSVNLFSQTIYAEEHKLFDGIDKLKVKGSFCDVEIIGSDRRDVKFDGEIKGSSLRNKKFEIKYDVSGDKLMVWIDSPFSFSGRIESKLQFKVPSDIEVQVKNSSGDVYCEGLVSKYTSIRASSGDIGMQNIKGDLELETSSGEISVKNHIGNLNMESTSGDQEIKEIVGNITTQASSGDLEFKYIEGDISSRTTSGDIEIDNLVGRLKNVSSSGSMEIDNSKVYLHLTASSGDIEGNNLLLVGEAFFYTTSGNIDLKLRNDPDQLSFDLVASSGNLRAGNRKADKKLYLRNGEIWIHGKSSSGDQSYY</sequence>
<dbReference type="Proteomes" id="UP000248079">
    <property type="component" value="Unassembled WGS sequence"/>
</dbReference>
<keyword evidence="4" id="KW-1185">Reference proteome</keyword>